<sequence>MSDVRIGISGWRYAPWRGDFYPKGLAQRRELEFASREVNSIEINGSFYGLQTPERYRTWAAQTPDDFVFSVKAPRFITHVRRLADIDEPLANFFASGLLSLKEKLGPILWQFPPSFRFDEALFAEFVAKLPADTDQARSLARHASARLHVAGYLDAAADRPLRHAVEIRNASFCDPAFIKLLRQHGIALVVADTAGKWPYAEDITADFLYLRLHGDAELYVSGYSPEALQHWQHRIETWTAGGQPDDARLIDQAHKPRRTARDLYCYFDNDVKVRAPYDARDLQQRLQRSAGAGQDSG</sequence>
<name>A0A379IVS9_ECTME</name>
<proteinExistence type="predicted"/>
<dbReference type="InterPro" id="IPR002763">
    <property type="entry name" value="DUF72"/>
</dbReference>
<dbReference type="InterPro" id="IPR036520">
    <property type="entry name" value="UPF0759_sf"/>
</dbReference>
<accession>A0A379IVS9</accession>
<dbReference type="PANTHER" id="PTHR30348">
    <property type="entry name" value="UNCHARACTERIZED PROTEIN YECE"/>
    <property type="match status" value="1"/>
</dbReference>
<dbReference type="AlphaFoldDB" id="A0A379IVS9"/>
<dbReference type="OrthoDB" id="9780310at2"/>
<gene>
    <name evidence="1" type="primary">yecE_2</name>
    <name evidence="1" type="ORF">NCTC10899_03013</name>
</gene>
<evidence type="ECO:0000313" key="2">
    <source>
        <dbReference type="Proteomes" id="UP000254260"/>
    </source>
</evidence>
<dbReference type="Gene3D" id="3.20.20.410">
    <property type="entry name" value="Protein of unknown function UPF0759"/>
    <property type="match status" value="1"/>
</dbReference>
<dbReference type="EMBL" id="UGUU01000001">
    <property type="protein sequence ID" value="SUD40181.1"/>
    <property type="molecule type" value="Genomic_DNA"/>
</dbReference>
<organism evidence="1 2">
    <name type="scientific">Ectopseudomonas mendocina</name>
    <name type="common">Pseudomonas mendocina</name>
    <dbReference type="NCBI Taxonomy" id="300"/>
    <lineage>
        <taxon>Bacteria</taxon>
        <taxon>Pseudomonadati</taxon>
        <taxon>Pseudomonadota</taxon>
        <taxon>Gammaproteobacteria</taxon>
        <taxon>Pseudomonadales</taxon>
        <taxon>Pseudomonadaceae</taxon>
        <taxon>Ectopseudomonas</taxon>
    </lineage>
</organism>
<evidence type="ECO:0000313" key="1">
    <source>
        <dbReference type="EMBL" id="SUD40181.1"/>
    </source>
</evidence>
<protein>
    <submittedName>
        <fullName evidence="1">Protein of uncharacterized function DUF72</fullName>
    </submittedName>
</protein>
<dbReference type="RefSeq" id="WP_115291612.1">
    <property type="nucleotide sequence ID" value="NZ_UGUU01000001.1"/>
</dbReference>
<dbReference type="Pfam" id="PF01904">
    <property type="entry name" value="DUF72"/>
    <property type="match status" value="1"/>
</dbReference>
<dbReference type="SUPFAM" id="SSF117396">
    <property type="entry name" value="TM1631-like"/>
    <property type="match status" value="1"/>
</dbReference>
<reference evidence="1 2" key="1">
    <citation type="submission" date="2018-06" db="EMBL/GenBank/DDBJ databases">
        <authorList>
            <consortium name="Pathogen Informatics"/>
            <person name="Doyle S."/>
        </authorList>
    </citation>
    <scope>NUCLEOTIDE SEQUENCE [LARGE SCALE GENOMIC DNA]</scope>
    <source>
        <strain evidence="1 2">NCTC10899</strain>
    </source>
</reference>
<dbReference type="PANTHER" id="PTHR30348:SF4">
    <property type="entry name" value="DUF72 DOMAIN-CONTAINING PROTEIN"/>
    <property type="match status" value="1"/>
</dbReference>
<dbReference type="Proteomes" id="UP000254260">
    <property type="component" value="Unassembled WGS sequence"/>
</dbReference>